<protein>
    <recommendedName>
        <fullName evidence="8">C-8 sterol isomerase</fullName>
        <ecNumber evidence="8">5.-.-.-</ecNumber>
    </recommendedName>
    <alternativeName>
        <fullName evidence="8">Delta-8--delta-7 sterol isomerase</fullName>
    </alternativeName>
</protein>
<evidence type="ECO:0000256" key="6">
    <source>
        <dbReference type="ARBA" id="ARBA00023136"/>
    </source>
</evidence>
<sequence>MVTLRSGSALLAAVAVIFSCLDRFVLPRLFVFDPTKLSELSRAAVAAHGNDTHALLNTLVSSLKVEYGEAVQDIKDDEWIFNNAGNAMGALTILHASISEYLIIFGSAVGTEGHSGVHLATDYFNILVGEQWGYEPGQLKKSIYRPGDTNVLKRGYAIHYKMPDECWALELAQGWIPSMFPFGVIEILTSTFDFNTLYRTFWFSGKAMLKSFARFKF</sequence>
<reference evidence="9 10" key="1">
    <citation type="submission" date="2016-04" db="EMBL/GenBank/DDBJ databases">
        <title>Evolutionary innovation and constraint leading to complex multicellularity in the Ascomycota.</title>
        <authorList>
            <person name="Cisse O."/>
            <person name="Nguyen A."/>
            <person name="Hewitt D.A."/>
            <person name="Jedd G."/>
            <person name="Stajich J.E."/>
        </authorList>
    </citation>
    <scope>NUCLEOTIDE SEQUENCE [LARGE SCALE GENOMIC DNA]</scope>
    <source>
        <strain evidence="9 10">DAH-3</strain>
    </source>
</reference>
<dbReference type="GO" id="GO:0006696">
    <property type="term" value="P:ergosterol biosynthetic process"/>
    <property type="evidence" value="ECO:0007669"/>
    <property type="project" value="EnsemblFungi"/>
</dbReference>
<dbReference type="STRING" id="1198029.A0A1U7LNQ0"/>
<dbReference type="AlphaFoldDB" id="A0A1U7LNQ0"/>
<evidence type="ECO:0000256" key="4">
    <source>
        <dbReference type="ARBA" id="ARBA00022824"/>
    </source>
</evidence>
<evidence type="ECO:0000256" key="8">
    <source>
        <dbReference type="RuleBase" id="RU368083"/>
    </source>
</evidence>
<dbReference type="InterPro" id="IPR006716">
    <property type="entry name" value="ERG2_sigma1_rcpt-like"/>
</dbReference>
<keyword evidence="10" id="KW-1185">Reference proteome</keyword>
<dbReference type="Pfam" id="PF04622">
    <property type="entry name" value="ERG2_Sigma1R"/>
    <property type="match status" value="1"/>
</dbReference>
<organism evidence="9 10">
    <name type="scientific">Neolecta irregularis (strain DAH-3)</name>
    <dbReference type="NCBI Taxonomy" id="1198029"/>
    <lineage>
        <taxon>Eukaryota</taxon>
        <taxon>Fungi</taxon>
        <taxon>Dikarya</taxon>
        <taxon>Ascomycota</taxon>
        <taxon>Taphrinomycotina</taxon>
        <taxon>Neolectales</taxon>
        <taxon>Neolectaceae</taxon>
        <taxon>Neolecta</taxon>
    </lineage>
</organism>
<accession>A0A1U7LNQ0</accession>
<dbReference type="Proteomes" id="UP000186594">
    <property type="component" value="Unassembled WGS sequence"/>
</dbReference>
<dbReference type="OMA" id="AMYVIHA"/>
<comment type="subcellular location">
    <subcellularLocation>
        <location evidence="1">Endoplasmic reticulum membrane</location>
    </subcellularLocation>
</comment>
<keyword evidence="5" id="KW-1133">Transmembrane helix</keyword>
<dbReference type="GO" id="GO:0016853">
    <property type="term" value="F:isomerase activity"/>
    <property type="evidence" value="ECO:0007669"/>
    <property type="project" value="UniProtKB-KW"/>
</dbReference>
<dbReference type="OrthoDB" id="347124at2759"/>
<evidence type="ECO:0000313" key="9">
    <source>
        <dbReference type="EMBL" id="OLL24151.1"/>
    </source>
</evidence>
<gene>
    <name evidence="9" type="ORF">NEOLI_003613</name>
</gene>
<keyword evidence="6" id="KW-0472">Membrane</keyword>
<comment type="caution">
    <text evidence="9">The sequence shown here is derived from an EMBL/GenBank/DDBJ whole genome shotgun (WGS) entry which is preliminary data.</text>
</comment>
<comment type="function">
    <text evidence="8">Catalyzes the reaction which results in unsaturation at C-7 in the B ring of sterols.</text>
</comment>
<evidence type="ECO:0000256" key="3">
    <source>
        <dbReference type="ARBA" id="ARBA00022692"/>
    </source>
</evidence>
<comment type="pathway">
    <text evidence="7 8">Steroid metabolism; ergosterol biosynthesis.</text>
</comment>
<evidence type="ECO:0000256" key="5">
    <source>
        <dbReference type="ARBA" id="ARBA00022989"/>
    </source>
</evidence>
<dbReference type="EMBL" id="LXFE01000965">
    <property type="protein sequence ID" value="OLL24151.1"/>
    <property type="molecule type" value="Genomic_DNA"/>
</dbReference>
<dbReference type="GO" id="GO:0005789">
    <property type="term" value="C:endoplasmic reticulum membrane"/>
    <property type="evidence" value="ECO:0007669"/>
    <property type="project" value="UniProtKB-SubCell"/>
</dbReference>
<dbReference type="PANTHER" id="PTHR10868:SF1">
    <property type="entry name" value="SIGMA NON-OPIOID INTRACELLULAR RECEPTOR 1"/>
    <property type="match status" value="1"/>
</dbReference>
<proteinExistence type="inferred from homology"/>
<evidence type="ECO:0000256" key="2">
    <source>
        <dbReference type="ARBA" id="ARBA00007141"/>
    </source>
</evidence>
<dbReference type="PANTHER" id="PTHR10868">
    <property type="entry name" value="SIGMA 1-TYPE OPIOID RECEPTOR-RELATED"/>
    <property type="match status" value="1"/>
</dbReference>
<comment type="similarity">
    <text evidence="2 8">Belongs to the ERG2 family.</text>
</comment>
<dbReference type="EC" id="5.-.-.-" evidence="8"/>
<evidence type="ECO:0000256" key="7">
    <source>
        <dbReference type="ARBA" id="ARBA00029435"/>
    </source>
</evidence>
<evidence type="ECO:0000256" key="1">
    <source>
        <dbReference type="ARBA" id="ARBA00004586"/>
    </source>
</evidence>
<name>A0A1U7LNQ0_NEOID</name>
<keyword evidence="3" id="KW-0812">Transmembrane</keyword>
<dbReference type="UniPathway" id="UPA00768"/>
<keyword evidence="4" id="KW-0256">Endoplasmic reticulum</keyword>
<evidence type="ECO:0000313" key="10">
    <source>
        <dbReference type="Proteomes" id="UP000186594"/>
    </source>
</evidence>
<dbReference type="PROSITE" id="PS51257">
    <property type="entry name" value="PROKAR_LIPOPROTEIN"/>
    <property type="match status" value="1"/>
</dbReference>
<keyword evidence="9" id="KW-0413">Isomerase</keyword>